<dbReference type="RefSeq" id="WP_087567150.1">
    <property type="nucleotide sequence ID" value="NZ_BDQX01000458.1"/>
</dbReference>
<accession>A0A2R5F5Q7</accession>
<dbReference type="Gene3D" id="1.10.10.410">
    <property type="match status" value="1"/>
</dbReference>
<comment type="caution">
    <text evidence="1">The sequence shown here is derived from an EMBL/GenBank/DDBJ whole genome shotgun (WGS) entry which is preliminary data.</text>
</comment>
<organism evidence="1 2">
    <name type="scientific">Paenibacillus agaridevorans</name>
    <dbReference type="NCBI Taxonomy" id="171404"/>
    <lineage>
        <taxon>Bacteria</taxon>
        <taxon>Bacillati</taxon>
        <taxon>Bacillota</taxon>
        <taxon>Bacilli</taxon>
        <taxon>Bacillales</taxon>
        <taxon>Paenibacillaceae</taxon>
        <taxon>Paenibacillus</taxon>
    </lineage>
</organism>
<keyword evidence="2" id="KW-1185">Reference proteome</keyword>
<name>A0A2R5F5Q7_9BACL</name>
<proteinExistence type="predicted"/>
<dbReference type="Gene3D" id="1.10.1510.10">
    <property type="entry name" value="Uncharacterised protein YqeY/AIM41 PF09424, N-terminal domain"/>
    <property type="match status" value="1"/>
</dbReference>
<dbReference type="InterPro" id="IPR003789">
    <property type="entry name" value="Asn/Gln_tRNA_amidoTrase-B-like"/>
</dbReference>
<dbReference type="GO" id="GO:0016884">
    <property type="term" value="F:carbon-nitrogen ligase activity, with glutamine as amido-N-donor"/>
    <property type="evidence" value="ECO:0007669"/>
    <property type="project" value="InterPro"/>
</dbReference>
<gene>
    <name evidence="1" type="ORF">PAT3040_07056</name>
</gene>
<dbReference type="InterPro" id="IPR023168">
    <property type="entry name" value="GatB_Yqey_C_2"/>
</dbReference>
<dbReference type="EMBL" id="BDQX01000458">
    <property type="protein sequence ID" value="GBG12193.1"/>
    <property type="molecule type" value="Genomic_DNA"/>
</dbReference>
<keyword evidence="1" id="KW-0808">Transferase</keyword>
<dbReference type="InterPro" id="IPR019004">
    <property type="entry name" value="YqeY/Aim41"/>
</dbReference>
<evidence type="ECO:0000313" key="1">
    <source>
        <dbReference type="EMBL" id="GBG12193.1"/>
    </source>
</evidence>
<dbReference type="AlphaFoldDB" id="A0A2R5F5Q7"/>
<dbReference type="PANTHER" id="PTHR28055:SF1">
    <property type="entry name" value="ALTERED INHERITANCE OF MITOCHONDRIA PROTEIN 41, MITOCHONDRIAL"/>
    <property type="match status" value="1"/>
</dbReference>
<reference evidence="1 2" key="1">
    <citation type="submission" date="2017-08" db="EMBL/GenBank/DDBJ databases">
        <title>Substantial Increase in Enzyme Production by Combined Drug-Resistance Mutations in Paenibacillus agaridevorans.</title>
        <authorList>
            <person name="Tanaka Y."/>
            <person name="Funane K."/>
            <person name="Hosaka T."/>
            <person name="Shiwa Y."/>
            <person name="Fujita N."/>
            <person name="Miyazaki T."/>
            <person name="Yoshikawa H."/>
            <person name="Murakami K."/>
            <person name="Kasahara K."/>
            <person name="Inaoka T."/>
            <person name="Hiraga Y."/>
            <person name="Ochi K."/>
        </authorList>
    </citation>
    <scope>NUCLEOTIDE SEQUENCE [LARGE SCALE GENOMIC DNA]</scope>
    <source>
        <strain evidence="1 2">T-3040</strain>
    </source>
</reference>
<dbReference type="GO" id="GO:0016740">
    <property type="term" value="F:transferase activity"/>
    <property type="evidence" value="ECO:0007669"/>
    <property type="project" value="UniProtKB-KW"/>
</dbReference>
<dbReference type="Pfam" id="PF09424">
    <property type="entry name" value="YqeY"/>
    <property type="match status" value="1"/>
</dbReference>
<sequence>MNLSERLNDDMKQAMRSQDKFKLTTIRMMRASVKNLEIDLKRPLDDNEVLDILSREIKIRKDSLQEFKKAGRDDLVTGLAAEIEIISQYLPEQLTEEEIQEIVRQTIQELGASSKAEMGKVMSALMPKTKGRADGKLVNQYVQQFLR</sequence>
<dbReference type="InterPro" id="IPR042184">
    <property type="entry name" value="YqeY/Aim41_N"/>
</dbReference>
<dbReference type="Proteomes" id="UP000245202">
    <property type="component" value="Unassembled WGS sequence"/>
</dbReference>
<evidence type="ECO:0000313" key="2">
    <source>
        <dbReference type="Proteomes" id="UP000245202"/>
    </source>
</evidence>
<dbReference type="PANTHER" id="PTHR28055">
    <property type="entry name" value="ALTERED INHERITANCE OF MITOCHONDRIA PROTEIN 41, MITOCHONDRIAL"/>
    <property type="match status" value="1"/>
</dbReference>
<protein>
    <submittedName>
        <fullName evidence="1">Aspartyl-tRNA amidotransferase</fullName>
    </submittedName>
</protein>
<dbReference type="SUPFAM" id="SSF89095">
    <property type="entry name" value="GatB/YqeY motif"/>
    <property type="match status" value="1"/>
</dbReference>